<evidence type="ECO:0000313" key="6">
    <source>
        <dbReference type="Proteomes" id="UP000791080"/>
    </source>
</evidence>
<evidence type="ECO:0000256" key="1">
    <source>
        <dbReference type="ARBA" id="ARBA00008791"/>
    </source>
</evidence>
<evidence type="ECO:0000256" key="3">
    <source>
        <dbReference type="ARBA" id="ARBA00022840"/>
    </source>
</evidence>
<dbReference type="SUPFAM" id="SSF52402">
    <property type="entry name" value="Adenine nucleotide alpha hydrolases-like"/>
    <property type="match status" value="2"/>
</dbReference>
<keyword evidence="2" id="KW-0547">Nucleotide-binding</keyword>
<dbReference type="PANTHER" id="PTHR46268">
    <property type="entry name" value="STRESS RESPONSE PROTEIN NHAX"/>
    <property type="match status" value="1"/>
</dbReference>
<dbReference type="InterPro" id="IPR014729">
    <property type="entry name" value="Rossmann-like_a/b/a_fold"/>
</dbReference>
<dbReference type="Pfam" id="PF00582">
    <property type="entry name" value="Usp"/>
    <property type="match status" value="2"/>
</dbReference>
<gene>
    <name evidence="5" type="ORF">G443_001392</name>
</gene>
<proteinExistence type="inferred from homology"/>
<dbReference type="PRINTS" id="PR01438">
    <property type="entry name" value="UNVRSLSTRESS"/>
</dbReference>
<evidence type="ECO:0000313" key="5">
    <source>
        <dbReference type="EMBL" id="MCP2331122.1"/>
    </source>
</evidence>
<protein>
    <submittedName>
        <fullName evidence="5">Nucleotide-binding universal stress protein, UspA family</fullName>
    </submittedName>
</protein>
<dbReference type="InterPro" id="IPR006016">
    <property type="entry name" value="UspA"/>
</dbReference>
<feature type="domain" description="UspA" evidence="4">
    <location>
        <begin position="7"/>
        <end position="148"/>
    </location>
</feature>
<evidence type="ECO:0000259" key="4">
    <source>
        <dbReference type="Pfam" id="PF00582"/>
    </source>
</evidence>
<name>A0ABT1JF41_ACTCY</name>
<comment type="caution">
    <text evidence="5">The sequence shown here is derived from an EMBL/GenBank/DDBJ whole genome shotgun (WGS) entry which is preliminary data.</text>
</comment>
<dbReference type="InterPro" id="IPR006015">
    <property type="entry name" value="Universal_stress_UspA"/>
</dbReference>
<keyword evidence="3" id="KW-0067">ATP-binding</keyword>
<sequence>MTTTVGHHIVVGVDGSDAALNATRWAAEEARERRVPLVLAHAYLPLFVTYPGVVTTPESVDAIIQSQRDDVAQYLNRATEVATEVAPNVDIRPETRMEGPVPALIELSRQARLIVLGSRGRGGFSSLLVGSAATGLAAHGHSPVAVIRGRTPTGPPPETGPIVVGVDGSPTSERAIAFAFDEAAFRDADLLAVHTWVDAAFESDFELTRNMVDWQAVEATEERVLAERLAGWQERYPDVRVRRIVVRDRPAPGLLSQAERARMIIVGSRGRGGFTGMLLGSTSRTLLHHASCPVIIARPEDQS</sequence>
<dbReference type="PANTHER" id="PTHR46268:SF27">
    <property type="entry name" value="UNIVERSAL STRESS PROTEIN RV2623"/>
    <property type="match status" value="1"/>
</dbReference>
<accession>A0ABT1JF41</accession>
<evidence type="ECO:0000256" key="2">
    <source>
        <dbReference type="ARBA" id="ARBA00022741"/>
    </source>
</evidence>
<dbReference type="Gene3D" id="3.40.50.620">
    <property type="entry name" value="HUPs"/>
    <property type="match status" value="2"/>
</dbReference>
<keyword evidence="6" id="KW-1185">Reference proteome</keyword>
<organism evidence="5 6">
    <name type="scientific">Actinoalloteichus caeruleus DSM 43889</name>
    <dbReference type="NCBI Taxonomy" id="1120930"/>
    <lineage>
        <taxon>Bacteria</taxon>
        <taxon>Bacillati</taxon>
        <taxon>Actinomycetota</taxon>
        <taxon>Actinomycetes</taxon>
        <taxon>Pseudonocardiales</taxon>
        <taxon>Pseudonocardiaceae</taxon>
        <taxon>Actinoalloteichus</taxon>
        <taxon>Actinoalloteichus cyanogriseus</taxon>
    </lineage>
</organism>
<reference evidence="5 6" key="1">
    <citation type="submission" date="2022-06" db="EMBL/GenBank/DDBJ databases">
        <title>Genomic Encyclopedia of Type Strains, Phase I: the one thousand microbial genomes (KMG-I) project.</title>
        <authorList>
            <person name="Kyrpides N."/>
        </authorList>
    </citation>
    <scope>NUCLEOTIDE SEQUENCE [LARGE SCALE GENOMIC DNA]</scope>
    <source>
        <strain evidence="5 6">DSM 43889</strain>
    </source>
</reference>
<dbReference type="Proteomes" id="UP000791080">
    <property type="component" value="Unassembled WGS sequence"/>
</dbReference>
<dbReference type="EMBL" id="AUBJ02000001">
    <property type="protein sequence ID" value="MCP2331122.1"/>
    <property type="molecule type" value="Genomic_DNA"/>
</dbReference>
<comment type="similarity">
    <text evidence="1">Belongs to the universal stress protein A family.</text>
</comment>
<dbReference type="RefSeq" id="WP_026420511.1">
    <property type="nucleotide sequence ID" value="NZ_AUBJ02000001.1"/>
</dbReference>
<feature type="domain" description="UspA" evidence="4">
    <location>
        <begin position="161"/>
        <end position="298"/>
    </location>
</feature>